<accession>A0A1M6BWR0</accession>
<evidence type="ECO:0000313" key="2">
    <source>
        <dbReference type="Proteomes" id="UP000184396"/>
    </source>
</evidence>
<dbReference type="EMBL" id="FQYK01000002">
    <property type="protein sequence ID" value="SHI53107.1"/>
    <property type="molecule type" value="Genomic_DNA"/>
</dbReference>
<organism evidence="1 2">
    <name type="scientific">Algibacter luteus</name>
    <dbReference type="NCBI Taxonomy" id="1178825"/>
    <lineage>
        <taxon>Bacteria</taxon>
        <taxon>Pseudomonadati</taxon>
        <taxon>Bacteroidota</taxon>
        <taxon>Flavobacteriia</taxon>
        <taxon>Flavobacteriales</taxon>
        <taxon>Flavobacteriaceae</taxon>
        <taxon>Algibacter</taxon>
    </lineage>
</organism>
<dbReference type="STRING" id="1178825.SAMN05216261_0943"/>
<name>A0A1M6BWR0_9FLAO</name>
<keyword evidence="2" id="KW-1185">Reference proteome</keyword>
<gene>
    <name evidence="1" type="ORF">SAMN05216261_0943</name>
</gene>
<dbReference type="AlphaFoldDB" id="A0A1M6BWR0"/>
<dbReference type="Proteomes" id="UP000184396">
    <property type="component" value="Unassembled WGS sequence"/>
</dbReference>
<evidence type="ECO:0000313" key="1">
    <source>
        <dbReference type="EMBL" id="SHI53107.1"/>
    </source>
</evidence>
<reference evidence="1 2" key="1">
    <citation type="submission" date="2016-11" db="EMBL/GenBank/DDBJ databases">
        <authorList>
            <person name="Jaros S."/>
            <person name="Januszkiewicz K."/>
            <person name="Wedrychowicz H."/>
        </authorList>
    </citation>
    <scope>NUCLEOTIDE SEQUENCE [LARGE SCALE GENOMIC DNA]</scope>
    <source>
        <strain evidence="1 2">CGMCC 1.12213</strain>
    </source>
</reference>
<protein>
    <submittedName>
        <fullName evidence="1">Uncharacterized protein</fullName>
    </submittedName>
</protein>
<proteinExistence type="predicted"/>
<sequence>MLFALSLLFVFVVLYFMIYSKSDSKSNSNYNFKENAMEENIEPKASNLDIQSALMPDELYFLRSK</sequence>
<dbReference type="RefSeq" id="WP_143148073.1">
    <property type="nucleotide sequence ID" value="NZ_ALIH01000006.1"/>
</dbReference>